<accession>A0ACC6FUH6</accession>
<name>A0ACC6FUH6_9HELI</name>
<evidence type="ECO:0000313" key="2">
    <source>
        <dbReference type="Proteomes" id="UP001173802"/>
    </source>
</evidence>
<dbReference type="Proteomes" id="UP001173802">
    <property type="component" value="Unassembled WGS sequence"/>
</dbReference>
<keyword evidence="2" id="KW-1185">Reference proteome</keyword>
<sequence length="99" mass="10999">MQIIIANTKNEQQSRYALELYQALLAKGVAVLCDDRDLRFGAKMADFELVGAALYGIVVGKGLESNVIECITRDRLQKQELEANDIQAVCAAIIERLEK</sequence>
<comment type="caution">
    <text evidence="1">The sequence shown here is derived from an EMBL/GenBank/DDBJ whole genome shotgun (WGS) entry which is preliminary data.</text>
</comment>
<protein>
    <submittedName>
        <fullName evidence="1">His/Gly/Thr/Pro-type tRNA ligase C-terminal domain-containing protein</fullName>
    </submittedName>
</protein>
<organism evidence="1 2">
    <name type="scientific">Helicobacter zhangjianzhongii</name>
    <dbReference type="NCBI Taxonomy" id="2974574"/>
    <lineage>
        <taxon>Bacteria</taxon>
        <taxon>Pseudomonadati</taxon>
        <taxon>Campylobacterota</taxon>
        <taxon>Epsilonproteobacteria</taxon>
        <taxon>Campylobacterales</taxon>
        <taxon>Helicobacteraceae</taxon>
        <taxon>Helicobacter</taxon>
    </lineage>
</organism>
<reference evidence="1 2" key="1">
    <citation type="journal article" date="2023" name="Microorganisms">
        <title>Isolation and Genomic Characteristics of Cat-Borne Campylobacter felis sp. nov. and Sheep-Borne Campylobacter ovis sp. nov.</title>
        <authorList>
            <person name="Wang H."/>
            <person name="Li Y."/>
            <person name="Gu Y."/>
            <person name="Zhou G."/>
            <person name="Chen X."/>
            <person name="Zhang X."/>
            <person name="Shao Z."/>
            <person name="Zhang J."/>
            <person name="Zhang M."/>
        </authorList>
    </citation>
    <scope>NUCLEOTIDE SEQUENCE [LARGE SCALE GENOMIC DNA]</scope>
    <source>
        <strain evidence="1 2">XJK30-2</strain>
    </source>
</reference>
<gene>
    <name evidence="1" type="ORF">NYG90_06670</name>
</gene>
<dbReference type="EMBL" id="JANURN010000005">
    <property type="protein sequence ID" value="MDL0082351.1"/>
    <property type="molecule type" value="Genomic_DNA"/>
</dbReference>
<keyword evidence="1" id="KW-0436">Ligase</keyword>
<proteinExistence type="predicted"/>
<evidence type="ECO:0000313" key="1">
    <source>
        <dbReference type="EMBL" id="MDL0082351.1"/>
    </source>
</evidence>